<dbReference type="PANTHER" id="PTHR34207">
    <property type="entry name" value="PROTEIN BIC1"/>
    <property type="match status" value="1"/>
</dbReference>
<dbReference type="Proteomes" id="UP000289738">
    <property type="component" value="Chromosome A06"/>
</dbReference>
<evidence type="ECO:0008006" key="4">
    <source>
        <dbReference type="Google" id="ProtNLM"/>
    </source>
</evidence>
<evidence type="ECO:0000313" key="3">
    <source>
        <dbReference type="Proteomes" id="UP000289738"/>
    </source>
</evidence>
<dbReference type="PANTHER" id="PTHR34207:SF2">
    <property type="entry name" value="PROTEIN BIC1"/>
    <property type="match status" value="1"/>
</dbReference>
<proteinExistence type="predicted"/>
<dbReference type="EMBL" id="SDMP01000006">
    <property type="protein sequence ID" value="RYR53192.1"/>
    <property type="molecule type" value="Genomic_DNA"/>
</dbReference>
<dbReference type="InterPro" id="IPR040374">
    <property type="entry name" value="BIC"/>
</dbReference>
<feature type="region of interest" description="Disordered" evidence="1">
    <location>
        <begin position="1"/>
        <end position="62"/>
    </location>
</feature>
<comment type="caution">
    <text evidence="2">The sequence shown here is derived from an EMBL/GenBank/DDBJ whole genome shotgun (WGS) entry which is preliminary data.</text>
</comment>
<protein>
    <recommendedName>
        <fullName evidence="4">Protein BIC1</fullName>
    </recommendedName>
</protein>
<dbReference type="AlphaFoldDB" id="A0A445CQH4"/>
<accession>A0A445CQH4</accession>
<keyword evidence="3" id="KW-1185">Reference proteome</keyword>
<dbReference type="CDD" id="cd22645">
    <property type="entry name" value="BIC1_CID"/>
    <property type="match status" value="1"/>
</dbReference>
<dbReference type="OrthoDB" id="672067at2759"/>
<evidence type="ECO:0000313" key="2">
    <source>
        <dbReference type="EMBL" id="RYR53192.1"/>
    </source>
</evidence>
<gene>
    <name evidence="2" type="ORF">Ahy_A06g028191</name>
</gene>
<evidence type="ECO:0000256" key="1">
    <source>
        <dbReference type="SAM" id="MobiDB-lite"/>
    </source>
</evidence>
<name>A0A445CQH4_ARAHY</name>
<dbReference type="GO" id="GO:0009785">
    <property type="term" value="P:blue light signaling pathway"/>
    <property type="evidence" value="ECO:0007669"/>
    <property type="project" value="InterPro"/>
</dbReference>
<reference evidence="2 3" key="1">
    <citation type="submission" date="2019-01" db="EMBL/GenBank/DDBJ databases">
        <title>Sequencing of cultivated peanut Arachis hypogaea provides insights into genome evolution and oil improvement.</title>
        <authorList>
            <person name="Chen X."/>
        </authorList>
    </citation>
    <scope>NUCLEOTIDE SEQUENCE [LARGE SCALE GENOMIC DNA]</scope>
    <source>
        <strain evidence="3">cv. Fuhuasheng</strain>
        <tissue evidence="2">Leaves</tissue>
    </source>
</reference>
<feature type="compositionally biased region" description="Basic and acidic residues" evidence="1">
    <location>
        <begin position="32"/>
        <end position="54"/>
    </location>
</feature>
<organism evidence="2 3">
    <name type="scientific">Arachis hypogaea</name>
    <name type="common">Peanut</name>
    <dbReference type="NCBI Taxonomy" id="3818"/>
    <lineage>
        <taxon>Eukaryota</taxon>
        <taxon>Viridiplantae</taxon>
        <taxon>Streptophyta</taxon>
        <taxon>Embryophyta</taxon>
        <taxon>Tracheophyta</taxon>
        <taxon>Spermatophyta</taxon>
        <taxon>Magnoliopsida</taxon>
        <taxon>eudicotyledons</taxon>
        <taxon>Gunneridae</taxon>
        <taxon>Pentapetalae</taxon>
        <taxon>rosids</taxon>
        <taxon>fabids</taxon>
        <taxon>Fabales</taxon>
        <taxon>Fabaceae</taxon>
        <taxon>Papilionoideae</taxon>
        <taxon>50 kb inversion clade</taxon>
        <taxon>dalbergioids sensu lato</taxon>
        <taxon>Dalbergieae</taxon>
        <taxon>Pterocarpus clade</taxon>
        <taxon>Arachis</taxon>
    </lineage>
</organism>
<sequence>MKQDKNPPFMAHQSEADQIIPSQPLEPNMEQQQEKKEEEEHNNIDAREKYKDSSKVTSQDPCASKEIGVAALEGEDSGREKLKRHRIEVAKRVWIPEIWEQEELLMDWIDCTAFDASLVPSTITTARAALVEQDRRRTTNATAASAGLRIENSSLHQRRFGMFAFEREG</sequence>